<keyword evidence="1" id="KW-0175">Coiled coil</keyword>
<organism evidence="3">
    <name type="scientific">Bactrocera latifrons</name>
    <name type="common">Malaysian fruit fly</name>
    <name type="synonym">Chaetodacus latifrons</name>
    <dbReference type="NCBI Taxonomy" id="174628"/>
    <lineage>
        <taxon>Eukaryota</taxon>
        <taxon>Metazoa</taxon>
        <taxon>Ecdysozoa</taxon>
        <taxon>Arthropoda</taxon>
        <taxon>Hexapoda</taxon>
        <taxon>Insecta</taxon>
        <taxon>Pterygota</taxon>
        <taxon>Neoptera</taxon>
        <taxon>Endopterygota</taxon>
        <taxon>Diptera</taxon>
        <taxon>Brachycera</taxon>
        <taxon>Muscomorpha</taxon>
        <taxon>Tephritoidea</taxon>
        <taxon>Tephritidae</taxon>
        <taxon>Bactrocera</taxon>
        <taxon>Bactrocera</taxon>
    </lineage>
</organism>
<accession>A0A0K8VXI2</accession>
<gene>
    <name evidence="3" type="ORF">c0_g1_i1</name>
</gene>
<feature type="compositionally biased region" description="Basic residues" evidence="2">
    <location>
        <begin position="7"/>
        <end position="21"/>
    </location>
</feature>
<feature type="coiled-coil region" evidence="1">
    <location>
        <begin position="67"/>
        <end position="94"/>
    </location>
</feature>
<feature type="region of interest" description="Disordered" evidence="2">
    <location>
        <begin position="1"/>
        <end position="26"/>
    </location>
</feature>
<evidence type="ECO:0000313" key="3">
    <source>
        <dbReference type="EMBL" id="JAI43596.1"/>
    </source>
</evidence>
<reference evidence="3" key="1">
    <citation type="submission" date="2015-06" db="EMBL/GenBank/DDBJ databases">
        <authorList>
            <person name="Hoefler B.C."/>
            <person name="Straight P.D."/>
        </authorList>
    </citation>
    <scope>NUCLEOTIDE SEQUENCE</scope>
</reference>
<evidence type="ECO:0000256" key="1">
    <source>
        <dbReference type="SAM" id="Coils"/>
    </source>
</evidence>
<name>A0A0K8VXI2_BACLA</name>
<dbReference type="AlphaFoldDB" id="A0A0K8VXI2"/>
<proteinExistence type="predicted"/>
<dbReference type="EMBL" id="GDHF01008718">
    <property type="protein sequence ID" value="JAI43596.1"/>
    <property type="molecule type" value="Transcribed_RNA"/>
</dbReference>
<protein>
    <submittedName>
        <fullName evidence="3">Uncharacterized protein</fullName>
    </submittedName>
</protein>
<sequence length="163" mass="19588">MFQMKSKSVRKRQRSRRRARNAKIQNESERKWNVEFSKGTSANGKPFIDPVSKAASLWRGIYESLVIRQCELKINYWKQRAMKLEEENKELRNQLGTIAPVYETSSEEDDEEQRYLNGEDQYDDDEILPEYMEFRSVTLKHREELQKQREIELLESKNDYDTL</sequence>
<evidence type="ECO:0000256" key="2">
    <source>
        <dbReference type="SAM" id="MobiDB-lite"/>
    </source>
</evidence>